<dbReference type="PROSITE" id="PS01081">
    <property type="entry name" value="HTH_TETR_1"/>
    <property type="match status" value="1"/>
</dbReference>
<evidence type="ECO:0000256" key="3">
    <source>
        <dbReference type="ARBA" id="ARBA00023163"/>
    </source>
</evidence>
<dbReference type="InterPro" id="IPR009057">
    <property type="entry name" value="Homeodomain-like_sf"/>
</dbReference>
<evidence type="ECO:0000259" key="5">
    <source>
        <dbReference type="PROSITE" id="PS50977"/>
    </source>
</evidence>
<name>A0A0P9CVQ8_9CHLR</name>
<dbReference type="GO" id="GO:0045892">
    <property type="term" value="P:negative regulation of DNA-templated transcription"/>
    <property type="evidence" value="ECO:0007669"/>
    <property type="project" value="UniProtKB-ARBA"/>
</dbReference>
<evidence type="ECO:0000256" key="4">
    <source>
        <dbReference type="PROSITE-ProRule" id="PRU00335"/>
    </source>
</evidence>
<organism evidence="6 7">
    <name type="scientific">Kouleothrix aurantiaca</name>
    <dbReference type="NCBI Taxonomy" id="186479"/>
    <lineage>
        <taxon>Bacteria</taxon>
        <taxon>Bacillati</taxon>
        <taxon>Chloroflexota</taxon>
        <taxon>Chloroflexia</taxon>
        <taxon>Chloroflexales</taxon>
        <taxon>Roseiflexineae</taxon>
        <taxon>Roseiflexaceae</taxon>
        <taxon>Kouleothrix</taxon>
    </lineage>
</organism>
<dbReference type="InterPro" id="IPR001647">
    <property type="entry name" value="HTH_TetR"/>
</dbReference>
<proteinExistence type="predicted"/>
<keyword evidence="1" id="KW-0805">Transcription regulation</keyword>
<dbReference type="SUPFAM" id="SSF46689">
    <property type="entry name" value="Homeodomain-like"/>
    <property type="match status" value="1"/>
</dbReference>
<evidence type="ECO:0000313" key="6">
    <source>
        <dbReference type="EMBL" id="KPV50031.1"/>
    </source>
</evidence>
<comment type="caution">
    <text evidence="6">The sequence shown here is derived from an EMBL/GenBank/DDBJ whole genome shotgun (WGS) entry which is preliminary data.</text>
</comment>
<sequence>MTETSYNPTALKILDTAARLFMQLGYSAVSITDIVTGAEVTKPTLYYYFPDKAELFTQMALQQLIKLHGALDAALARSDDTATRLGAFATVLLNADDGDMRMLRHEMAEHLPAEHQGRLGVAFHQHLFMPIHDVMQAGAERGELASHSAAELTMLFLGLMEAFHGYPAQIDRMRIPPELGALRPAVFAPAALVETFLHGVAPQAGQGETQ</sequence>
<feature type="DNA-binding region" description="H-T-H motif" evidence="4">
    <location>
        <begin position="30"/>
        <end position="49"/>
    </location>
</feature>
<evidence type="ECO:0000313" key="7">
    <source>
        <dbReference type="Proteomes" id="UP000050509"/>
    </source>
</evidence>
<keyword evidence="7" id="KW-1185">Reference proteome</keyword>
<protein>
    <recommendedName>
        <fullName evidence="5">HTH tetR-type domain-containing protein</fullName>
    </recommendedName>
</protein>
<keyword evidence="3" id="KW-0804">Transcription</keyword>
<dbReference type="PANTHER" id="PTHR30055">
    <property type="entry name" value="HTH-TYPE TRANSCRIPTIONAL REGULATOR RUTR"/>
    <property type="match status" value="1"/>
</dbReference>
<dbReference type="PANTHER" id="PTHR30055:SF226">
    <property type="entry name" value="HTH-TYPE TRANSCRIPTIONAL REGULATOR PKSA"/>
    <property type="match status" value="1"/>
</dbReference>
<dbReference type="FunFam" id="1.10.10.60:FF:000141">
    <property type="entry name" value="TetR family transcriptional regulator"/>
    <property type="match status" value="1"/>
</dbReference>
<dbReference type="Proteomes" id="UP000050509">
    <property type="component" value="Unassembled WGS sequence"/>
</dbReference>
<dbReference type="InterPro" id="IPR023772">
    <property type="entry name" value="DNA-bd_HTH_TetR-type_CS"/>
</dbReference>
<dbReference type="EMBL" id="LJCR01001618">
    <property type="protein sequence ID" value="KPV50031.1"/>
    <property type="molecule type" value="Genomic_DNA"/>
</dbReference>
<evidence type="ECO:0000256" key="1">
    <source>
        <dbReference type="ARBA" id="ARBA00023015"/>
    </source>
</evidence>
<dbReference type="Gene3D" id="1.10.357.10">
    <property type="entry name" value="Tetracycline Repressor, domain 2"/>
    <property type="match status" value="1"/>
</dbReference>
<gene>
    <name evidence="6" type="ORF">SE17_29310</name>
</gene>
<dbReference type="GO" id="GO:0003700">
    <property type="term" value="F:DNA-binding transcription factor activity"/>
    <property type="evidence" value="ECO:0007669"/>
    <property type="project" value="TreeGrafter"/>
</dbReference>
<evidence type="ECO:0000256" key="2">
    <source>
        <dbReference type="ARBA" id="ARBA00023125"/>
    </source>
</evidence>
<dbReference type="Pfam" id="PF00440">
    <property type="entry name" value="TetR_N"/>
    <property type="match status" value="1"/>
</dbReference>
<feature type="domain" description="HTH tetR-type" evidence="5">
    <location>
        <begin position="7"/>
        <end position="67"/>
    </location>
</feature>
<dbReference type="GO" id="GO:0000976">
    <property type="term" value="F:transcription cis-regulatory region binding"/>
    <property type="evidence" value="ECO:0007669"/>
    <property type="project" value="TreeGrafter"/>
</dbReference>
<keyword evidence="2 4" id="KW-0238">DNA-binding</keyword>
<dbReference type="Gene3D" id="1.10.10.60">
    <property type="entry name" value="Homeodomain-like"/>
    <property type="match status" value="1"/>
</dbReference>
<dbReference type="PRINTS" id="PR00455">
    <property type="entry name" value="HTHTETR"/>
</dbReference>
<accession>A0A0P9CVQ8</accession>
<reference evidence="6 7" key="1">
    <citation type="submission" date="2015-09" db="EMBL/GenBank/DDBJ databases">
        <title>Draft genome sequence of Kouleothrix aurantiaca JCM 19913.</title>
        <authorList>
            <person name="Hemp J."/>
        </authorList>
    </citation>
    <scope>NUCLEOTIDE SEQUENCE [LARGE SCALE GENOMIC DNA]</scope>
    <source>
        <strain evidence="6 7">COM-B</strain>
    </source>
</reference>
<dbReference type="InterPro" id="IPR050109">
    <property type="entry name" value="HTH-type_TetR-like_transc_reg"/>
</dbReference>
<dbReference type="AlphaFoldDB" id="A0A0P9CVQ8"/>
<dbReference type="PROSITE" id="PS50977">
    <property type="entry name" value="HTH_TETR_2"/>
    <property type="match status" value="1"/>
</dbReference>